<name>A0A212FPP2_DANPL</name>
<dbReference type="STRING" id="278856.A0A212FPP2"/>
<organism evidence="1 2">
    <name type="scientific">Danaus plexippus plexippus</name>
    <dbReference type="NCBI Taxonomy" id="278856"/>
    <lineage>
        <taxon>Eukaryota</taxon>
        <taxon>Metazoa</taxon>
        <taxon>Ecdysozoa</taxon>
        <taxon>Arthropoda</taxon>
        <taxon>Hexapoda</taxon>
        <taxon>Insecta</taxon>
        <taxon>Pterygota</taxon>
        <taxon>Neoptera</taxon>
        <taxon>Endopterygota</taxon>
        <taxon>Lepidoptera</taxon>
        <taxon>Glossata</taxon>
        <taxon>Ditrysia</taxon>
        <taxon>Papilionoidea</taxon>
        <taxon>Nymphalidae</taxon>
        <taxon>Danainae</taxon>
        <taxon>Danaini</taxon>
        <taxon>Danaina</taxon>
        <taxon>Danaus</taxon>
        <taxon>Danaus</taxon>
    </lineage>
</organism>
<accession>A0A212FPP2</accession>
<dbReference type="EMBL" id="AGBW02001281">
    <property type="protein sequence ID" value="OWR55716.1"/>
    <property type="molecule type" value="Genomic_DNA"/>
</dbReference>
<dbReference type="Proteomes" id="UP000007151">
    <property type="component" value="Unassembled WGS sequence"/>
</dbReference>
<dbReference type="KEGG" id="dpl:KGM_213421A"/>
<protein>
    <submittedName>
        <fullName evidence="1">Actin-binding protein anillin</fullName>
    </submittedName>
</protein>
<feature type="non-terminal residue" evidence="1">
    <location>
        <position position="164"/>
    </location>
</feature>
<dbReference type="AlphaFoldDB" id="A0A212FPP2"/>
<evidence type="ECO:0000313" key="1">
    <source>
        <dbReference type="EMBL" id="OWR55716.1"/>
    </source>
</evidence>
<evidence type="ECO:0000313" key="2">
    <source>
        <dbReference type="Proteomes" id="UP000007151"/>
    </source>
</evidence>
<gene>
    <name evidence="1" type="ORF">KGM_213421A</name>
</gene>
<dbReference type="InParanoid" id="A0A212FPP2"/>
<reference evidence="1 2" key="1">
    <citation type="journal article" date="2011" name="Cell">
        <title>The monarch butterfly genome yields insights into long-distance migration.</title>
        <authorList>
            <person name="Zhan S."/>
            <person name="Merlin C."/>
            <person name="Boore J.L."/>
            <person name="Reppert S.M."/>
        </authorList>
    </citation>
    <scope>NUCLEOTIDE SEQUENCE [LARGE SCALE GENOMIC DNA]</scope>
    <source>
        <strain evidence="1">F-2</strain>
    </source>
</reference>
<comment type="caution">
    <text evidence="1">The sequence shown here is derived from an EMBL/GenBank/DDBJ whole genome shotgun (WGS) entry which is preliminary data.</text>
</comment>
<keyword evidence="2" id="KW-1185">Reference proteome</keyword>
<proteinExistence type="predicted"/>
<sequence>MMSNIKESKSVETLTTDLSISTGISEEDKKLNEILKNRLRKYIKKLDETYASITKEESERIELDTFKQLYKPKTEGDAETYKKIPKFHFKLPNSDDILAQKLREETRSQFLQKKSKELLDNSELKHLWSLLKKTNGSYSMANNEELTIDYLQFRKIRDEAGPKY</sequence>